<dbReference type="Proteomes" id="UP000308149">
    <property type="component" value="Chromosome"/>
</dbReference>
<dbReference type="EMBL" id="CP040871">
    <property type="protein sequence ID" value="QDA56508.1"/>
    <property type="molecule type" value="Genomic_DNA"/>
</dbReference>
<organism evidence="1 2">
    <name type="scientific">Thermomonas aquatica</name>
    <dbReference type="NCBI Taxonomy" id="2202149"/>
    <lineage>
        <taxon>Bacteria</taxon>
        <taxon>Pseudomonadati</taxon>
        <taxon>Pseudomonadota</taxon>
        <taxon>Gammaproteobacteria</taxon>
        <taxon>Lysobacterales</taxon>
        <taxon>Lysobacteraceae</taxon>
        <taxon>Thermomonas</taxon>
    </lineage>
</organism>
<name>A0A5B7ZNH2_9GAMM</name>
<reference evidence="1 2" key="1">
    <citation type="submission" date="2019-06" db="EMBL/GenBank/DDBJ databases">
        <title>Thermomonas aquatica sp. nov., isolated from an industrial wastewater treatment plant.</title>
        <authorList>
            <person name="Jeon J.H."/>
            <person name="Park D.-S."/>
        </authorList>
    </citation>
    <scope>NUCLEOTIDE SEQUENCE [LARGE SCALE GENOMIC DNA]</scope>
    <source>
        <strain evidence="1 2">SY21</strain>
    </source>
</reference>
<gene>
    <name evidence="1" type="ORF">FHQ07_03855</name>
</gene>
<dbReference type="OrthoDB" id="7433325at2"/>
<protein>
    <submittedName>
        <fullName evidence="1">Uncharacterized protein</fullName>
    </submittedName>
</protein>
<evidence type="ECO:0000313" key="2">
    <source>
        <dbReference type="Proteomes" id="UP000308149"/>
    </source>
</evidence>
<keyword evidence="2" id="KW-1185">Reference proteome</keyword>
<dbReference type="KEGG" id="thes:FHQ07_03855"/>
<sequence length="136" mass="15315">MKPIGKLAGKQLNSVESWEGCPCVMQFEDNYKLYIESLWRLGNNKSLLLTSEDDRQTYGLEAAIDAIAQLRERLQSQRVSHAIANELTGDLTLIFSPSNLRFEVISSSTGFEAWQIYKGTDIRYVAVGGGQIKEWP</sequence>
<dbReference type="RefSeq" id="WP_139715432.1">
    <property type="nucleotide sequence ID" value="NZ_CP040871.1"/>
</dbReference>
<dbReference type="Pfam" id="PF19686">
    <property type="entry name" value="DUF6188"/>
    <property type="match status" value="1"/>
</dbReference>
<dbReference type="AlphaFoldDB" id="A0A5B7ZNH2"/>
<accession>A0A5B7ZNH2</accession>
<evidence type="ECO:0000313" key="1">
    <source>
        <dbReference type="EMBL" id="QDA56508.1"/>
    </source>
</evidence>
<dbReference type="InterPro" id="IPR046179">
    <property type="entry name" value="DUF6188"/>
</dbReference>
<proteinExistence type="predicted"/>